<evidence type="ECO:0000313" key="2">
    <source>
        <dbReference type="Proteomes" id="UP000323930"/>
    </source>
</evidence>
<dbReference type="Proteomes" id="UP000323930">
    <property type="component" value="Unassembled WGS sequence"/>
</dbReference>
<sequence>MRILSPILLSLFFLFSCTKDVDFDQANNIILTPTAEASLAFTSANASDFLINGFEITAPTFDAIDIDIFNDESFNDNITRVDLVFETENTLSRDFQFTIGFINDALIEFETFSFSTADSSPHIITFEGADLELLKTISSLSYTIQLITSSGVPLTSSSTGEVTLKSKGVFYLNIEA</sequence>
<name>A0A5D0HEJ0_9FLAO</name>
<dbReference type="OrthoDB" id="1448832at2"/>
<keyword evidence="2" id="KW-1185">Reference proteome</keyword>
<dbReference type="RefSeq" id="WP_148545064.1">
    <property type="nucleotide sequence ID" value="NZ_VSDQ01000729.1"/>
</dbReference>
<organism evidence="1 2">
    <name type="scientific">Seonamhaeicola marinus</name>
    <dbReference type="NCBI Taxonomy" id="1912246"/>
    <lineage>
        <taxon>Bacteria</taxon>
        <taxon>Pseudomonadati</taxon>
        <taxon>Bacteroidota</taxon>
        <taxon>Flavobacteriia</taxon>
        <taxon>Flavobacteriales</taxon>
        <taxon>Flavobacteriaceae</taxon>
    </lineage>
</organism>
<evidence type="ECO:0000313" key="1">
    <source>
        <dbReference type="EMBL" id="TYA69794.1"/>
    </source>
</evidence>
<reference evidence="1 2" key="1">
    <citation type="submission" date="2019-08" db="EMBL/GenBank/DDBJ databases">
        <title>Seonamhaeicola sediminis sp. nov., isolated from marine sediment.</title>
        <authorList>
            <person name="Cao W.R."/>
        </authorList>
    </citation>
    <scope>NUCLEOTIDE SEQUENCE [LARGE SCALE GENOMIC DNA]</scope>
    <source>
        <strain evidence="1 2">B011</strain>
    </source>
</reference>
<accession>A0A5D0HEJ0</accession>
<dbReference type="PROSITE" id="PS51257">
    <property type="entry name" value="PROKAR_LIPOPROTEIN"/>
    <property type="match status" value="1"/>
</dbReference>
<gene>
    <name evidence="1" type="ORF">FUA24_21095</name>
</gene>
<dbReference type="AlphaFoldDB" id="A0A5D0HEJ0"/>
<protein>
    <submittedName>
        <fullName evidence="1">Uncharacterized protein</fullName>
    </submittedName>
</protein>
<comment type="caution">
    <text evidence="1">The sequence shown here is derived from an EMBL/GenBank/DDBJ whole genome shotgun (WGS) entry which is preliminary data.</text>
</comment>
<proteinExistence type="predicted"/>
<dbReference type="EMBL" id="VSDQ01000729">
    <property type="protein sequence ID" value="TYA69794.1"/>
    <property type="molecule type" value="Genomic_DNA"/>
</dbReference>